<feature type="transmembrane region" description="Helical" evidence="6">
    <location>
        <begin position="170"/>
        <end position="195"/>
    </location>
</feature>
<feature type="transmembrane region" description="Helical" evidence="6">
    <location>
        <begin position="227"/>
        <end position="248"/>
    </location>
</feature>
<evidence type="ECO:0000256" key="6">
    <source>
        <dbReference type="SAM" id="Phobius"/>
    </source>
</evidence>
<evidence type="ECO:0000256" key="5">
    <source>
        <dbReference type="ARBA" id="ARBA00023136"/>
    </source>
</evidence>
<comment type="caution">
    <text evidence="7">The sequence shown here is derived from an EMBL/GenBank/DDBJ whole genome shotgun (WGS) entry which is preliminary data.</text>
</comment>
<dbReference type="NCBIfam" id="TIGR00374">
    <property type="entry name" value="flippase-like domain"/>
    <property type="match status" value="1"/>
</dbReference>
<evidence type="ECO:0000256" key="1">
    <source>
        <dbReference type="ARBA" id="ARBA00004651"/>
    </source>
</evidence>
<organism evidence="7 8">
    <name type="scientific">Actinoplanes subglobosus</name>
    <dbReference type="NCBI Taxonomy" id="1547892"/>
    <lineage>
        <taxon>Bacteria</taxon>
        <taxon>Bacillati</taxon>
        <taxon>Actinomycetota</taxon>
        <taxon>Actinomycetes</taxon>
        <taxon>Micromonosporales</taxon>
        <taxon>Micromonosporaceae</taxon>
        <taxon>Actinoplanes</taxon>
    </lineage>
</organism>
<feature type="transmembrane region" description="Helical" evidence="6">
    <location>
        <begin position="304"/>
        <end position="323"/>
    </location>
</feature>
<feature type="transmembrane region" description="Helical" evidence="6">
    <location>
        <begin position="129"/>
        <end position="150"/>
    </location>
</feature>
<dbReference type="PANTHER" id="PTHR39087">
    <property type="entry name" value="UPF0104 MEMBRANE PROTEIN MJ1595"/>
    <property type="match status" value="1"/>
</dbReference>
<gene>
    <name evidence="7" type="ORF">ACFO0C_33115</name>
</gene>
<protein>
    <submittedName>
        <fullName evidence="7">YbhN family protein</fullName>
    </submittedName>
</protein>
<keyword evidence="2" id="KW-1003">Cell membrane</keyword>
<keyword evidence="4 6" id="KW-1133">Transmembrane helix</keyword>
<evidence type="ECO:0000256" key="4">
    <source>
        <dbReference type="ARBA" id="ARBA00022989"/>
    </source>
</evidence>
<comment type="subcellular location">
    <subcellularLocation>
        <location evidence="1">Cell membrane</location>
        <topology evidence="1">Multi-pass membrane protein</topology>
    </subcellularLocation>
</comment>
<reference evidence="8" key="1">
    <citation type="journal article" date="2019" name="Int. J. Syst. Evol. Microbiol.">
        <title>The Global Catalogue of Microorganisms (GCM) 10K type strain sequencing project: providing services to taxonomists for standard genome sequencing and annotation.</title>
        <authorList>
            <consortium name="The Broad Institute Genomics Platform"/>
            <consortium name="The Broad Institute Genome Sequencing Center for Infectious Disease"/>
            <person name="Wu L."/>
            <person name="Ma J."/>
        </authorList>
    </citation>
    <scope>NUCLEOTIDE SEQUENCE [LARGE SCALE GENOMIC DNA]</scope>
    <source>
        <strain evidence="8">TBRC 5832</strain>
    </source>
</reference>
<accession>A0ABV8J2L0</accession>
<dbReference type="PANTHER" id="PTHR39087:SF2">
    <property type="entry name" value="UPF0104 MEMBRANE PROTEIN MJ1595"/>
    <property type="match status" value="1"/>
</dbReference>
<evidence type="ECO:0000313" key="7">
    <source>
        <dbReference type="EMBL" id="MFC4069791.1"/>
    </source>
</evidence>
<name>A0ABV8J2L0_9ACTN</name>
<proteinExistence type="predicted"/>
<dbReference type="Pfam" id="PF03706">
    <property type="entry name" value="LPG_synthase_TM"/>
    <property type="match status" value="1"/>
</dbReference>
<sequence>MTSIVESAARGRSPVYRRWLRAALFLLVGVVAVVALRGRLPEPGAVGGILAGADRWWMAAAAGAALLSQVAFAVQQRRLLGGFGVDLPHGRAVALTFSRSAMSMALPAGSAVSAAFAFRVYRRHGADGTVAAIVTAVSGILSVAALGLLYGAGWFVGQAGAGWTAVTAGVAWLVANPWAVGAVAGGGALAVHLLVRDRALGMIRRWPALAAAVGGLRDLPRRSWLGALRAAVANWLLDMVCLAVAAAACGAELGWGRLALIYLAVQVVRQVPITPGGVGLIEASMLAGLTAAGMPEATGAAVVLLYRLVSFWMMLPLGLAGWLRLRRMPGGVPAADRSS</sequence>
<dbReference type="Proteomes" id="UP001595867">
    <property type="component" value="Unassembled WGS sequence"/>
</dbReference>
<evidence type="ECO:0000313" key="8">
    <source>
        <dbReference type="Proteomes" id="UP001595867"/>
    </source>
</evidence>
<dbReference type="RefSeq" id="WP_378070681.1">
    <property type="nucleotide sequence ID" value="NZ_JBHSBL010000021.1"/>
</dbReference>
<keyword evidence="3 6" id="KW-0812">Transmembrane</keyword>
<dbReference type="InterPro" id="IPR022791">
    <property type="entry name" value="L-PG_synthase/AglD"/>
</dbReference>
<keyword evidence="5 6" id="KW-0472">Membrane</keyword>
<evidence type="ECO:0000256" key="2">
    <source>
        <dbReference type="ARBA" id="ARBA00022475"/>
    </source>
</evidence>
<feature type="transmembrane region" description="Helical" evidence="6">
    <location>
        <begin position="56"/>
        <end position="74"/>
    </location>
</feature>
<feature type="transmembrane region" description="Helical" evidence="6">
    <location>
        <begin position="19"/>
        <end position="36"/>
    </location>
</feature>
<dbReference type="EMBL" id="JBHSBL010000021">
    <property type="protein sequence ID" value="MFC4069791.1"/>
    <property type="molecule type" value="Genomic_DNA"/>
</dbReference>
<keyword evidence="8" id="KW-1185">Reference proteome</keyword>
<evidence type="ECO:0000256" key="3">
    <source>
        <dbReference type="ARBA" id="ARBA00022692"/>
    </source>
</evidence>